<dbReference type="SMART" id="SM01373">
    <property type="entry name" value="MAGE"/>
    <property type="match status" value="1"/>
</dbReference>
<dbReference type="InterPro" id="IPR041898">
    <property type="entry name" value="MAGE_WH1"/>
</dbReference>
<accession>A0A8H4IWY4</accession>
<dbReference type="Pfam" id="PF01454">
    <property type="entry name" value="MAGE"/>
    <property type="match status" value="1"/>
</dbReference>
<evidence type="ECO:0000259" key="2">
    <source>
        <dbReference type="SMART" id="SM01373"/>
    </source>
</evidence>
<dbReference type="PANTHER" id="PTHR11736">
    <property type="entry name" value="MELANOMA-ASSOCIATED ANTIGEN MAGE ANTIGEN"/>
    <property type="match status" value="1"/>
</dbReference>
<dbReference type="InterPro" id="IPR037445">
    <property type="entry name" value="MAGE"/>
</dbReference>
<dbReference type="Proteomes" id="UP000572817">
    <property type="component" value="Unassembled WGS sequence"/>
</dbReference>
<dbReference type="EMBL" id="WWBZ02000022">
    <property type="protein sequence ID" value="KAF4307834.1"/>
    <property type="molecule type" value="Genomic_DNA"/>
</dbReference>
<dbReference type="GO" id="GO:0006281">
    <property type="term" value="P:DNA repair"/>
    <property type="evidence" value="ECO:0007669"/>
    <property type="project" value="TreeGrafter"/>
</dbReference>
<evidence type="ECO:0000313" key="4">
    <source>
        <dbReference type="Proteomes" id="UP000572817"/>
    </source>
</evidence>
<feature type="compositionally biased region" description="Acidic residues" evidence="1">
    <location>
        <begin position="329"/>
        <end position="338"/>
    </location>
</feature>
<reference evidence="3" key="1">
    <citation type="submission" date="2020-04" db="EMBL/GenBank/DDBJ databases">
        <title>Genome Assembly and Annotation of Botryosphaeria dothidea sdau 11-99, a Latent Pathogen of Apple Fruit Ring Rot in China.</title>
        <authorList>
            <person name="Yu C."/>
            <person name="Diao Y."/>
            <person name="Lu Q."/>
            <person name="Zhao J."/>
            <person name="Cui S."/>
            <person name="Peng C."/>
            <person name="He B."/>
            <person name="Liu H."/>
        </authorList>
    </citation>
    <scope>NUCLEOTIDE SEQUENCE [LARGE SCALE GENOMIC DNA]</scope>
    <source>
        <strain evidence="3">Sdau11-99</strain>
    </source>
</reference>
<gene>
    <name evidence="3" type="ORF">GTA08_BOTSDO03467</name>
</gene>
<keyword evidence="4" id="KW-1185">Reference proteome</keyword>
<evidence type="ECO:0000256" key="1">
    <source>
        <dbReference type="SAM" id="MobiDB-lite"/>
    </source>
</evidence>
<feature type="compositionally biased region" description="Polar residues" evidence="1">
    <location>
        <begin position="300"/>
        <end position="310"/>
    </location>
</feature>
<dbReference type="OrthoDB" id="205198at2759"/>
<dbReference type="Gene3D" id="1.10.10.1210">
    <property type="entry name" value="MAGE homology domain, winged helix WH2 motif"/>
    <property type="match status" value="1"/>
</dbReference>
<proteinExistence type="predicted"/>
<feature type="domain" description="MAGE" evidence="2">
    <location>
        <begin position="53"/>
        <end position="268"/>
    </location>
</feature>
<dbReference type="PANTHER" id="PTHR11736:SF14">
    <property type="entry name" value="NSE3 HOMOLOG, SMC5-SMC6 COMPLEX COMPONENT"/>
    <property type="match status" value="1"/>
</dbReference>
<dbReference type="AlphaFoldDB" id="A0A8H4IWY4"/>
<dbReference type="InterPro" id="IPR041899">
    <property type="entry name" value="MAGE_WH2"/>
</dbReference>
<dbReference type="InterPro" id="IPR002190">
    <property type="entry name" value="MHD_dom"/>
</dbReference>
<organism evidence="3 4">
    <name type="scientific">Botryosphaeria dothidea</name>
    <dbReference type="NCBI Taxonomy" id="55169"/>
    <lineage>
        <taxon>Eukaryota</taxon>
        <taxon>Fungi</taxon>
        <taxon>Dikarya</taxon>
        <taxon>Ascomycota</taxon>
        <taxon>Pezizomycotina</taxon>
        <taxon>Dothideomycetes</taxon>
        <taxon>Dothideomycetes incertae sedis</taxon>
        <taxon>Botryosphaeriales</taxon>
        <taxon>Botryosphaeriaceae</taxon>
        <taxon>Botryosphaeria</taxon>
    </lineage>
</organism>
<sequence>MPPGRKRRAPAAEASDTEHTPTQRRRASTESEAEEDDAATQSDHQLQQMAKKLVRMALACEYARIPIRRADISAKGHTCLLIYMKYMQLTFRSSVLGSQSRQFKNVFNEAQLQLRAVFGMEMIELPKTTGGTVRQRQQAAQRAERQNNTTTMAWVLTNTLPEKYRTWDIVPPPKVPTFSEESAYIGLYTFVVSVITLGGGRIPEAKLERYLKRANADQTTPVGSTEKLIKRMVKDGYIRLDVDNNAGDPIREWIVAGRGKAEIGDKGVMGLVQAVYHDGRSDELDRKLERSLQLAHANERTATQTEAQLQAETATCGGRGRARRREQADGEAEETDEE</sequence>
<evidence type="ECO:0000313" key="3">
    <source>
        <dbReference type="EMBL" id="KAF4307834.1"/>
    </source>
</evidence>
<dbReference type="GO" id="GO:0005634">
    <property type="term" value="C:nucleus"/>
    <property type="evidence" value="ECO:0007669"/>
    <property type="project" value="TreeGrafter"/>
</dbReference>
<dbReference type="Gene3D" id="1.10.10.1200">
    <property type="entry name" value="MAGE homology domain, winged helix WH1 motif"/>
    <property type="match status" value="1"/>
</dbReference>
<feature type="region of interest" description="Disordered" evidence="1">
    <location>
        <begin position="1"/>
        <end position="44"/>
    </location>
</feature>
<name>A0A8H4IWY4_9PEZI</name>
<protein>
    <submittedName>
        <fullName evidence="3">Mage protein</fullName>
    </submittedName>
</protein>
<feature type="region of interest" description="Disordered" evidence="1">
    <location>
        <begin position="298"/>
        <end position="338"/>
    </location>
</feature>
<comment type="caution">
    <text evidence="3">The sequence shown here is derived from an EMBL/GenBank/DDBJ whole genome shotgun (WGS) entry which is preliminary data.</text>
</comment>